<evidence type="ECO:0000259" key="8">
    <source>
        <dbReference type="PROSITE" id="PS51099"/>
    </source>
</evidence>
<dbReference type="InterPro" id="IPR011608">
    <property type="entry name" value="PRD"/>
</dbReference>
<dbReference type="OrthoDB" id="3710983at2"/>
<dbReference type="InterPro" id="IPR036634">
    <property type="entry name" value="PRD_sf"/>
</dbReference>
<dbReference type="InterPro" id="IPR036388">
    <property type="entry name" value="WH-like_DNA-bd_sf"/>
</dbReference>
<dbReference type="InterPro" id="IPR050661">
    <property type="entry name" value="BglG_antiterminators"/>
</dbReference>
<dbReference type="InterPro" id="IPR007737">
    <property type="entry name" value="Mga_HTH"/>
</dbReference>
<evidence type="ECO:0000256" key="3">
    <source>
        <dbReference type="ARBA" id="ARBA00023015"/>
    </source>
</evidence>
<evidence type="ECO:0000259" key="9">
    <source>
        <dbReference type="PROSITE" id="PS51372"/>
    </source>
</evidence>
<dbReference type="PANTHER" id="PTHR30185">
    <property type="entry name" value="CRYPTIC BETA-GLUCOSIDE BGL OPERON ANTITERMINATOR"/>
    <property type="match status" value="1"/>
</dbReference>
<name>A0A554A480_9BACI</name>
<keyword evidence="6" id="KW-0175">Coiled coil</keyword>
<dbReference type="CDD" id="cd05568">
    <property type="entry name" value="PTS_IIB_bgl_like"/>
    <property type="match status" value="1"/>
</dbReference>
<dbReference type="EMBL" id="VLXZ01000001">
    <property type="protein sequence ID" value="TSB48499.1"/>
    <property type="molecule type" value="Genomic_DNA"/>
</dbReference>
<evidence type="ECO:0000313" key="10">
    <source>
        <dbReference type="EMBL" id="TSB48499.1"/>
    </source>
</evidence>
<dbReference type="Gene3D" id="1.10.10.10">
    <property type="entry name" value="Winged helix-like DNA-binding domain superfamily/Winged helix DNA-binding domain"/>
    <property type="match status" value="1"/>
</dbReference>
<dbReference type="RefSeq" id="WP_143846843.1">
    <property type="nucleotide sequence ID" value="NZ_VLXZ01000001.1"/>
</dbReference>
<keyword evidence="1" id="KW-0808">Transferase</keyword>
<dbReference type="Gene3D" id="3.40.930.10">
    <property type="entry name" value="Mannitol-specific EII, Chain A"/>
    <property type="match status" value="1"/>
</dbReference>
<gene>
    <name evidence="10" type="ORF">FN960_02805</name>
</gene>
<comment type="caution">
    <text evidence="10">The sequence shown here is derived from an EMBL/GenBank/DDBJ whole genome shotgun (WGS) entry which is preliminary data.</text>
</comment>
<dbReference type="InterPro" id="IPR016152">
    <property type="entry name" value="PTrfase/Anion_transptr"/>
</dbReference>
<keyword evidence="4" id="KW-0010">Activator</keyword>
<dbReference type="InterPro" id="IPR013011">
    <property type="entry name" value="PTS_EIIB_2"/>
</dbReference>
<feature type="domain" description="PRD" evidence="9">
    <location>
        <begin position="299"/>
        <end position="406"/>
    </location>
</feature>
<evidence type="ECO:0000313" key="11">
    <source>
        <dbReference type="Proteomes" id="UP000318521"/>
    </source>
</evidence>
<keyword evidence="2" id="KW-0677">Repeat</keyword>
<dbReference type="InterPro" id="IPR002178">
    <property type="entry name" value="PTS_EIIA_type-2_dom"/>
</dbReference>
<dbReference type="Pfam" id="PF00874">
    <property type="entry name" value="PRD"/>
    <property type="match status" value="1"/>
</dbReference>
<proteinExistence type="predicted"/>
<dbReference type="PROSITE" id="PS51094">
    <property type="entry name" value="PTS_EIIA_TYPE_2"/>
    <property type="match status" value="1"/>
</dbReference>
<feature type="coiled-coil region" evidence="6">
    <location>
        <begin position="119"/>
        <end position="146"/>
    </location>
</feature>
<evidence type="ECO:0000256" key="1">
    <source>
        <dbReference type="ARBA" id="ARBA00022679"/>
    </source>
</evidence>
<protein>
    <submittedName>
        <fullName evidence="10">BglG family transcription antiterminator</fullName>
    </submittedName>
</protein>
<reference evidence="10 11" key="1">
    <citation type="submission" date="2019-07" db="EMBL/GenBank/DDBJ databases">
        <authorList>
            <person name="Park Y.J."/>
            <person name="Jeong S.E."/>
            <person name="Jung H.S."/>
        </authorList>
    </citation>
    <scope>NUCLEOTIDE SEQUENCE [LARGE SCALE GENOMIC DNA]</scope>
    <source>
        <strain evidence="11">P16(2019)</strain>
    </source>
</reference>
<dbReference type="SUPFAM" id="SSF52794">
    <property type="entry name" value="PTS system IIB component-like"/>
    <property type="match status" value="1"/>
</dbReference>
<dbReference type="Gene3D" id="1.10.1790.10">
    <property type="entry name" value="PRD domain"/>
    <property type="match status" value="1"/>
</dbReference>
<keyword evidence="11" id="KW-1185">Reference proteome</keyword>
<dbReference type="SUPFAM" id="SSF63520">
    <property type="entry name" value="PTS-regulatory domain, PRD"/>
    <property type="match status" value="1"/>
</dbReference>
<dbReference type="Pfam" id="PF00359">
    <property type="entry name" value="PTS_EIIA_2"/>
    <property type="match status" value="1"/>
</dbReference>
<dbReference type="AlphaFoldDB" id="A0A554A480"/>
<dbReference type="InterPro" id="IPR036095">
    <property type="entry name" value="PTS_EIIB-like_sf"/>
</dbReference>
<feature type="domain" description="PTS EIIA type-2" evidence="7">
    <location>
        <begin position="548"/>
        <end position="692"/>
    </location>
</feature>
<dbReference type="PANTHER" id="PTHR30185:SF18">
    <property type="entry name" value="TRANSCRIPTIONAL REGULATOR MTLR"/>
    <property type="match status" value="1"/>
</dbReference>
<dbReference type="PROSITE" id="PS51099">
    <property type="entry name" value="PTS_EIIB_TYPE_2"/>
    <property type="match status" value="1"/>
</dbReference>
<dbReference type="Proteomes" id="UP000318521">
    <property type="component" value="Unassembled WGS sequence"/>
</dbReference>
<accession>A0A554A480</accession>
<evidence type="ECO:0000256" key="4">
    <source>
        <dbReference type="ARBA" id="ARBA00023159"/>
    </source>
</evidence>
<dbReference type="GO" id="GO:0008982">
    <property type="term" value="F:protein-N(PI)-phosphohistidine-sugar phosphotransferase activity"/>
    <property type="evidence" value="ECO:0007669"/>
    <property type="project" value="InterPro"/>
</dbReference>
<keyword evidence="5" id="KW-0804">Transcription</keyword>
<dbReference type="Pfam" id="PF08220">
    <property type="entry name" value="HTH_DeoR"/>
    <property type="match status" value="1"/>
</dbReference>
<evidence type="ECO:0000256" key="2">
    <source>
        <dbReference type="ARBA" id="ARBA00022737"/>
    </source>
</evidence>
<evidence type="ECO:0000259" key="7">
    <source>
        <dbReference type="PROSITE" id="PS51094"/>
    </source>
</evidence>
<dbReference type="GO" id="GO:0003700">
    <property type="term" value="F:DNA-binding transcription factor activity"/>
    <property type="evidence" value="ECO:0007669"/>
    <property type="project" value="InterPro"/>
</dbReference>
<sequence length="696" mass="80969">MLSIRQKELLERLMSERDFLSLESIKEVYQLSPRTIRQDLLEIEEWLLEVGAELTLERNRKRGARLVVTSEQEQTVLRALHRNQDFLNANQRWVDMMKRLLLQEVIPLEELEEEYSISHSTMQNDLNRLKEQLADYELMLVRESKRLFLKGNERHKRMLFVDLLRDVIPEQDVFPLFISEDRVILPSDPLLRVSQLWVSDLIHLIHILESHGASEFVDDSKYELFLNGIAQVSRVRRGHLIELTVDDELRIFEQASYGQAREVFARLLHLDENTKPLKKEMSYFAMHILGARRLSQSTQVSFSHEQTARAIVTRFEQENQTRLSRREDVISGLAIHLKSAIYRLKFGTTIENSFYPQLEKEYGLYLDQLASFIKSSPEWRLTDMSKHEIGFLAIHLCAALVHKPQLPVRRVAIVCSSGVGTSMMLEGAIRRLFPQVVIIGQYSVQQAHQLQQDEVDLLITTIPFTTSVHIDWIKVSPLVNMKEQQELEIRLGVKAAQEKTDLEMIDTVQSVFDLVMSHAKPDQPRALYQDLYRFFTGSRKQDQGHVTSFISIDSIHLQVSGKDWRSCIQVLHTCLERNHFVSSGYGEEIIREVESGHHSYIIAPGIAFPHLRSPSVLSCGFAIMTLEEPIRFGHSDDYIWWIILLAPVDQSQHSKVVEMILETIHSEKKLKWLQEESNIENVWDWMRVFEEGDHYA</sequence>
<dbReference type="PROSITE" id="PS51372">
    <property type="entry name" value="PRD_2"/>
    <property type="match status" value="1"/>
</dbReference>
<keyword evidence="3" id="KW-0805">Transcription regulation</keyword>
<organism evidence="10 11">
    <name type="scientific">Alkalicoccobacillus porphyridii</name>
    <dbReference type="NCBI Taxonomy" id="2597270"/>
    <lineage>
        <taxon>Bacteria</taxon>
        <taxon>Bacillati</taxon>
        <taxon>Bacillota</taxon>
        <taxon>Bacilli</taxon>
        <taxon>Bacillales</taxon>
        <taxon>Bacillaceae</taxon>
        <taxon>Alkalicoccobacillus</taxon>
    </lineage>
</organism>
<evidence type="ECO:0000256" key="6">
    <source>
        <dbReference type="SAM" id="Coils"/>
    </source>
</evidence>
<dbReference type="Pfam" id="PF05043">
    <property type="entry name" value="Mga"/>
    <property type="match status" value="1"/>
</dbReference>
<dbReference type="GO" id="GO:0009401">
    <property type="term" value="P:phosphoenolpyruvate-dependent sugar phosphotransferase system"/>
    <property type="evidence" value="ECO:0007669"/>
    <property type="project" value="InterPro"/>
</dbReference>
<dbReference type="InterPro" id="IPR001034">
    <property type="entry name" value="DeoR_HTH"/>
</dbReference>
<dbReference type="Gene3D" id="3.40.50.2300">
    <property type="match status" value="1"/>
</dbReference>
<dbReference type="SUPFAM" id="SSF55804">
    <property type="entry name" value="Phoshotransferase/anion transport protein"/>
    <property type="match status" value="1"/>
</dbReference>
<feature type="domain" description="PTS EIIB type-2" evidence="8">
    <location>
        <begin position="409"/>
        <end position="499"/>
    </location>
</feature>
<evidence type="ECO:0000256" key="5">
    <source>
        <dbReference type="ARBA" id="ARBA00023163"/>
    </source>
</evidence>